<protein>
    <recommendedName>
        <fullName evidence="4">Type II secretion system protein J</fullName>
    </recommendedName>
</protein>
<dbReference type="KEGG" id="ttf:THTE_3164"/>
<dbReference type="Pfam" id="PF07963">
    <property type="entry name" value="N_methyl"/>
    <property type="match status" value="1"/>
</dbReference>
<dbReference type="InterPro" id="IPR012902">
    <property type="entry name" value="N_methyl_site"/>
</dbReference>
<feature type="compositionally biased region" description="Gly residues" evidence="1">
    <location>
        <begin position="407"/>
        <end position="431"/>
    </location>
</feature>
<dbReference type="NCBIfam" id="TIGR02532">
    <property type="entry name" value="IV_pilin_GFxxxE"/>
    <property type="match status" value="1"/>
</dbReference>
<evidence type="ECO:0008006" key="4">
    <source>
        <dbReference type="Google" id="ProtNLM"/>
    </source>
</evidence>
<dbReference type="InterPro" id="IPR045584">
    <property type="entry name" value="Pilin-like"/>
</dbReference>
<proteinExistence type="predicted"/>
<feature type="compositionally biased region" description="Pro residues" evidence="1">
    <location>
        <begin position="432"/>
        <end position="465"/>
    </location>
</feature>
<name>A0A286RIJ6_9BACT</name>
<evidence type="ECO:0000313" key="3">
    <source>
        <dbReference type="Proteomes" id="UP000215086"/>
    </source>
</evidence>
<accession>A0A286RIJ6</accession>
<keyword evidence="3" id="KW-1185">Reference proteome</keyword>
<feature type="region of interest" description="Disordered" evidence="1">
    <location>
        <begin position="333"/>
        <end position="465"/>
    </location>
</feature>
<sequence>MQGNRGFTLLEVIVALGLVAILLAALGAAVDFHYRVVQKARAQVEEAQLARTLLERIAQDIRGAVPYDPVNFEKLIPGLVTQAAQSDLASLAGSSGLDSELLGESTGESNMSELGGDWTMTTLPRSVPGLYGGPDWIEVDVSRLPRPDQLSSEITLSSEGRFIDRVSDVKTVAYFVVSPEETINYSFTTMPGVTGFEEQGGLVRRELDRAVTVWASQSGELDTIDQQLQPIAPEVAAIQFAYFDGSGWTDSWDSGSQGCLPKAVEIRLYLRPKSTGLEETFAGASGALTELSSQDVSGMASTSSGLLLDTSAYHVYRTVVYLPAAHETGTLGATAGAESTGESSSGEQMTPEEEGMEEAPEEQTPSGGGGAAAPGGGRSGGSGRGGDSSRDGDSGRGGDSGRDEGGSRAGEGGRGGTPPGAGPSGGGSPGGFGPPPSGFGGPPSGPPGGPGGPPPGGFPPGGPPR</sequence>
<evidence type="ECO:0000313" key="2">
    <source>
        <dbReference type="EMBL" id="ASV75766.1"/>
    </source>
</evidence>
<gene>
    <name evidence="2" type="ORF">THTE_3164</name>
</gene>
<organism evidence="2 3">
    <name type="scientific">Thermogutta terrifontis</name>
    <dbReference type="NCBI Taxonomy" id="1331910"/>
    <lineage>
        <taxon>Bacteria</taxon>
        <taxon>Pseudomonadati</taxon>
        <taxon>Planctomycetota</taxon>
        <taxon>Planctomycetia</taxon>
        <taxon>Pirellulales</taxon>
        <taxon>Thermoguttaceae</taxon>
        <taxon>Thermogutta</taxon>
    </lineage>
</organism>
<feature type="compositionally biased region" description="Low complexity" evidence="1">
    <location>
        <begin position="333"/>
        <end position="349"/>
    </location>
</feature>
<dbReference type="Proteomes" id="UP000215086">
    <property type="component" value="Chromosome"/>
</dbReference>
<dbReference type="EMBL" id="CP018477">
    <property type="protein sequence ID" value="ASV75766.1"/>
    <property type="molecule type" value="Genomic_DNA"/>
</dbReference>
<reference evidence="2 3" key="1">
    <citation type="journal article" name="Front. Microbiol.">
        <title>Sugar Metabolism of the First Thermophilic Planctomycete Thermogutta terrifontis: Comparative Genomic and Transcriptomic Approaches.</title>
        <authorList>
            <person name="Elcheninov A.G."/>
            <person name="Menzel P."/>
            <person name="Gudbergsdottir S.R."/>
            <person name="Slesarev A.I."/>
            <person name="Kadnikov V.V."/>
            <person name="Krogh A."/>
            <person name="Bonch-Osmolovskaya E.A."/>
            <person name="Peng X."/>
            <person name="Kublanov I.V."/>
        </authorList>
    </citation>
    <scope>NUCLEOTIDE SEQUENCE [LARGE SCALE GENOMIC DNA]</scope>
    <source>
        <strain evidence="2 3">R1</strain>
    </source>
</reference>
<feature type="compositionally biased region" description="Gly residues" evidence="1">
    <location>
        <begin position="366"/>
        <end position="386"/>
    </location>
</feature>
<dbReference type="PROSITE" id="PS00409">
    <property type="entry name" value="PROKAR_NTER_METHYL"/>
    <property type="match status" value="1"/>
</dbReference>
<feature type="compositionally biased region" description="Basic and acidic residues" evidence="1">
    <location>
        <begin position="387"/>
        <end position="406"/>
    </location>
</feature>
<dbReference type="SUPFAM" id="SSF54523">
    <property type="entry name" value="Pili subunits"/>
    <property type="match status" value="1"/>
</dbReference>
<evidence type="ECO:0000256" key="1">
    <source>
        <dbReference type="SAM" id="MobiDB-lite"/>
    </source>
</evidence>
<dbReference type="AlphaFoldDB" id="A0A286RIJ6"/>
<feature type="compositionally biased region" description="Acidic residues" evidence="1">
    <location>
        <begin position="350"/>
        <end position="361"/>
    </location>
</feature>